<sequence length="34" mass="3760">MKKLLLASAIAFATLSANAQENYHFCDGAFLRPF</sequence>
<feature type="chain" id="PRO_5016714081" evidence="1">
    <location>
        <begin position="20"/>
        <end position="34"/>
    </location>
</feature>
<accession>A0A378NAV6</accession>
<name>A0A378NAV6_MANHA</name>
<feature type="signal peptide" evidence="1">
    <location>
        <begin position="1"/>
        <end position="19"/>
    </location>
</feature>
<dbReference type="EMBL" id="UGPN01000002">
    <property type="protein sequence ID" value="STY64649.1"/>
    <property type="molecule type" value="Genomic_DNA"/>
</dbReference>
<organism evidence="2 3">
    <name type="scientific">Mannheimia haemolytica</name>
    <name type="common">Pasteurella haemolytica</name>
    <dbReference type="NCBI Taxonomy" id="75985"/>
    <lineage>
        <taxon>Bacteria</taxon>
        <taxon>Pseudomonadati</taxon>
        <taxon>Pseudomonadota</taxon>
        <taxon>Gammaproteobacteria</taxon>
        <taxon>Pasteurellales</taxon>
        <taxon>Pasteurellaceae</taxon>
        <taxon>Mannheimia</taxon>
    </lineage>
</organism>
<gene>
    <name evidence="2" type="ORF">NCTC10638_03838</name>
</gene>
<protein>
    <submittedName>
        <fullName evidence="2">Uncharacterized protein</fullName>
    </submittedName>
</protein>
<proteinExistence type="predicted"/>
<keyword evidence="1" id="KW-0732">Signal</keyword>
<dbReference type="Proteomes" id="UP000254802">
    <property type="component" value="Unassembled WGS sequence"/>
</dbReference>
<dbReference type="AlphaFoldDB" id="A0A378NAV6"/>
<evidence type="ECO:0000256" key="1">
    <source>
        <dbReference type="SAM" id="SignalP"/>
    </source>
</evidence>
<reference evidence="2 3" key="1">
    <citation type="submission" date="2018-06" db="EMBL/GenBank/DDBJ databases">
        <authorList>
            <consortium name="Pathogen Informatics"/>
            <person name="Doyle S."/>
        </authorList>
    </citation>
    <scope>NUCLEOTIDE SEQUENCE [LARGE SCALE GENOMIC DNA]</scope>
    <source>
        <strain evidence="2 3">NCTC10638</strain>
    </source>
</reference>
<evidence type="ECO:0000313" key="3">
    <source>
        <dbReference type="Proteomes" id="UP000254802"/>
    </source>
</evidence>
<evidence type="ECO:0000313" key="2">
    <source>
        <dbReference type="EMBL" id="STY64649.1"/>
    </source>
</evidence>